<dbReference type="PANTHER" id="PTHR13273">
    <property type="entry name" value="ANAMORSIN"/>
    <property type="match status" value="1"/>
</dbReference>
<reference evidence="2 3" key="1">
    <citation type="journal article" date="2009" name="Nat. Genet.">
        <title>The genome of the cucumber, Cucumis sativus L.</title>
        <authorList>
            <person name="Huang S."/>
            <person name="Li R."/>
            <person name="Zhang Z."/>
            <person name="Li L."/>
            <person name="Gu X."/>
            <person name="Fan W."/>
            <person name="Lucas W.J."/>
            <person name="Wang X."/>
            <person name="Xie B."/>
            <person name="Ni P."/>
            <person name="Ren Y."/>
            <person name="Zhu H."/>
            <person name="Li J."/>
            <person name="Lin K."/>
            <person name="Jin W."/>
            <person name="Fei Z."/>
            <person name="Li G."/>
            <person name="Staub J."/>
            <person name="Kilian A."/>
            <person name="van der Vossen E.A."/>
            <person name="Wu Y."/>
            <person name="Guo J."/>
            <person name="He J."/>
            <person name="Jia Z."/>
            <person name="Ren Y."/>
            <person name="Tian G."/>
            <person name="Lu Y."/>
            <person name="Ruan J."/>
            <person name="Qian W."/>
            <person name="Wang M."/>
            <person name="Huang Q."/>
            <person name="Li B."/>
            <person name="Xuan Z."/>
            <person name="Cao J."/>
            <person name="Asan"/>
            <person name="Wu Z."/>
            <person name="Zhang J."/>
            <person name="Cai Q."/>
            <person name="Bai Y."/>
            <person name="Zhao B."/>
            <person name="Han Y."/>
            <person name="Li Y."/>
            <person name="Li X."/>
            <person name="Wang S."/>
            <person name="Shi Q."/>
            <person name="Liu S."/>
            <person name="Cho W.K."/>
            <person name="Kim J.Y."/>
            <person name="Xu Y."/>
            <person name="Heller-Uszynska K."/>
            <person name="Miao H."/>
            <person name="Cheng Z."/>
            <person name="Zhang S."/>
            <person name="Wu J."/>
            <person name="Yang Y."/>
            <person name="Kang H."/>
            <person name="Li M."/>
            <person name="Liang H."/>
            <person name="Ren X."/>
            <person name="Shi Z."/>
            <person name="Wen M."/>
            <person name="Jian M."/>
            <person name="Yang H."/>
            <person name="Zhang G."/>
            <person name="Yang Z."/>
            <person name="Chen R."/>
            <person name="Liu S."/>
            <person name="Li J."/>
            <person name="Ma L."/>
            <person name="Liu H."/>
            <person name="Zhou Y."/>
            <person name="Zhao J."/>
            <person name="Fang X."/>
            <person name="Li G."/>
            <person name="Fang L."/>
            <person name="Li Y."/>
            <person name="Liu D."/>
            <person name="Zheng H."/>
            <person name="Zhang Y."/>
            <person name="Qin N."/>
            <person name="Li Z."/>
            <person name="Yang G."/>
            <person name="Yang S."/>
            <person name="Bolund L."/>
            <person name="Kristiansen K."/>
            <person name="Zheng H."/>
            <person name="Li S."/>
            <person name="Zhang X."/>
            <person name="Yang H."/>
            <person name="Wang J."/>
            <person name="Sun R."/>
            <person name="Zhang B."/>
            <person name="Jiang S."/>
            <person name="Wang J."/>
            <person name="Du Y."/>
            <person name="Li S."/>
        </authorList>
    </citation>
    <scope>NUCLEOTIDE SEQUENCE [LARGE SCALE GENOMIC DNA]</scope>
    <source>
        <strain evidence="3">cv. 9930</strain>
    </source>
</reference>
<sequence>MKHKRNLIELTQLVNYKCNLCRSLLSDRTTPATAAHPLRSEDAGDCNSDQSSLRLSSVLVTFLGLKDTTMKSVLTITDDTVLATSIVVNVLQDLGNEYVGNCDSQIITQAFSLNKLPLGASSMDVIISICRSDFPSDQLCEEILRVLQPDGIILIHKTPQSVAFEKDEPTVMVRRLLLAGFLEAQVIEKKLVSSSDVESFVVRFRYHLV</sequence>
<dbReference type="EMBL" id="CM002924">
    <property type="protein sequence ID" value="KGN58526.1"/>
    <property type="molecule type" value="Genomic_DNA"/>
</dbReference>
<reference evidence="2 3" key="2">
    <citation type="journal article" date="2009" name="PLoS ONE">
        <title>An integrated genetic and cytogenetic map of the cucumber genome.</title>
        <authorList>
            <person name="Ren Y."/>
            <person name="Zhang Z."/>
            <person name="Liu J."/>
            <person name="Staub J.E."/>
            <person name="Han Y."/>
            <person name="Cheng Z."/>
            <person name="Li X."/>
            <person name="Lu J."/>
            <person name="Miao H."/>
            <person name="Kang H."/>
            <person name="Xie B."/>
            <person name="Gu X."/>
            <person name="Wang X."/>
            <person name="Du Y."/>
            <person name="Jin W."/>
            <person name="Huang S."/>
        </authorList>
    </citation>
    <scope>NUCLEOTIDE SEQUENCE [LARGE SCALE GENOMIC DNA]</scope>
    <source>
        <strain evidence="3">cv. 9930</strain>
    </source>
</reference>
<dbReference type="SUPFAM" id="SSF53335">
    <property type="entry name" value="S-adenosyl-L-methionine-dependent methyltransferases"/>
    <property type="match status" value="1"/>
</dbReference>
<dbReference type="InterPro" id="IPR029063">
    <property type="entry name" value="SAM-dependent_MTases_sf"/>
</dbReference>
<evidence type="ECO:0000313" key="3">
    <source>
        <dbReference type="Proteomes" id="UP000029981"/>
    </source>
</evidence>
<evidence type="ECO:0000259" key="1">
    <source>
        <dbReference type="Pfam" id="PF20922"/>
    </source>
</evidence>
<dbReference type="GO" id="GO:0005737">
    <property type="term" value="C:cytoplasm"/>
    <property type="evidence" value="ECO:0000318"/>
    <property type="project" value="GO_Central"/>
</dbReference>
<dbReference type="GO" id="GO:0016226">
    <property type="term" value="P:iron-sulfur cluster assembly"/>
    <property type="evidence" value="ECO:0000318"/>
    <property type="project" value="GO_Central"/>
</dbReference>
<name>A0A0A0LEP8_CUCSA</name>
<reference evidence="2 3" key="4">
    <citation type="journal article" date="2011" name="BMC Genomics">
        <title>RNA-Seq improves annotation of protein-coding genes in the cucumber genome.</title>
        <authorList>
            <person name="Li Z."/>
            <person name="Zhang Z."/>
            <person name="Yan P."/>
            <person name="Huang S."/>
            <person name="Fei Z."/>
            <person name="Lin K."/>
        </authorList>
    </citation>
    <scope>NUCLEOTIDE SEQUENCE [LARGE SCALE GENOMIC DNA]</scope>
    <source>
        <strain evidence="3">cv. 9930</strain>
    </source>
</reference>
<dbReference type="STRING" id="3659.A0A0A0LEP8"/>
<gene>
    <name evidence="2" type="ORF">Csa_3G658530</name>
</gene>
<protein>
    <recommendedName>
        <fullName evidence="1">Anamorsin N-terminal domain-containing protein</fullName>
    </recommendedName>
</protein>
<evidence type="ECO:0000313" key="2">
    <source>
        <dbReference type="EMBL" id="KGN58526.1"/>
    </source>
</evidence>
<dbReference type="Gene3D" id="3.40.50.150">
    <property type="entry name" value="Vaccinia Virus protein VP39"/>
    <property type="match status" value="1"/>
</dbReference>
<organism evidence="2 3">
    <name type="scientific">Cucumis sativus</name>
    <name type="common">Cucumber</name>
    <dbReference type="NCBI Taxonomy" id="3659"/>
    <lineage>
        <taxon>Eukaryota</taxon>
        <taxon>Viridiplantae</taxon>
        <taxon>Streptophyta</taxon>
        <taxon>Embryophyta</taxon>
        <taxon>Tracheophyta</taxon>
        <taxon>Spermatophyta</taxon>
        <taxon>Magnoliopsida</taxon>
        <taxon>eudicotyledons</taxon>
        <taxon>Gunneridae</taxon>
        <taxon>Pentapetalae</taxon>
        <taxon>rosids</taxon>
        <taxon>fabids</taxon>
        <taxon>Cucurbitales</taxon>
        <taxon>Cucurbitaceae</taxon>
        <taxon>Benincaseae</taxon>
        <taxon>Cucumis</taxon>
    </lineage>
</organism>
<dbReference type="AlphaFoldDB" id="A0A0A0LEP8"/>
<reference evidence="2 3" key="3">
    <citation type="journal article" date="2010" name="BMC Genomics">
        <title>Transcriptome sequencing and comparative analysis of cucumber flowers with different sex types.</title>
        <authorList>
            <person name="Guo S."/>
            <person name="Zheng Y."/>
            <person name="Joung J.G."/>
            <person name="Liu S."/>
            <person name="Zhang Z."/>
            <person name="Crasta O.R."/>
            <person name="Sobral B.W."/>
            <person name="Xu Y."/>
            <person name="Huang S."/>
            <person name="Fei Z."/>
        </authorList>
    </citation>
    <scope>NUCLEOTIDE SEQUENCE [LARGE SCALE GENOMIC DNA]</scope>
    <source>
        <strain evidence="3">cv. 9930</strain>
    </source>
</reference>
<dbReference type="InterPro" id="IPR049011">
    <property type="entry name" value="Anamorsin_N_metazoan"/>
</dbReference>
<dbReference type="Pfam" id="PF20922">
    <property type="entry name" value="Anamorsin_N"/>
    <property type="match status" value="1"/>
</dbReference>
<keyword evidence="3" id="KW-1185">Reference proteome</keyword>
<dbReference type="eggNOG" id="KOG4020">
    <property type="taxonomic scope" value="Eukaryota"/>
</dbReference>
<dbReference type="Proteomes" id="UP000029981">
    <property type="component" value="Chromosome 3"/>
</dbReference>
<dbReference type="GO" id="GO:0051536">
    <property type="term" value="F:iron-sulfur cluster binding"/>
    <property type="evidence" value="ECO:0007669"/>
    <property type="project" value="InterPro"/>
</dbReference>
<dbReference type="Gramene" id="KGN58526">
    <property type="protein sequence ID" value="KGN58526"/>
    <property type="gene ID" value="Csa_3G658530"/>
</dbReference>
<accession>A0A0A0LEP8</accession>
<dbReference type="PANTHER" id="PTHR13273:SF14">
    <property type="entry name" value="ANAMORSIN"/>
    <property type="match status" value="1"/>
</dbReference>
<dbReference type="InterPro" id="IPR007785">
    <property type="entry name" value="Anamorsin"/>
</dbReference>
<proteinExistence type="predicted"/>
<feature type="domain" description="Anamorsin N-terminal" evidence="1">
    <location>
        <begin position="91"/>
        <end position="200"/>
    </location>
</feature>